<keyword evidence="3" id="KW-1185">Reference proteome</keyword>
<name>A0A9P0GCU1_9CUCU</name>
<dbReference type="Proteomes" id="UP001153636">
    <property type="component" value="Chromosome 2"/>
</dbReference>
<dbReference type="Pfam" id="PF16037">
    <property type="entry name" value="DUF4790"/>
    <property type="match status" value="1"/>
</dbReference>
<evidence type="ECO:0000313" key="2">
    <source>
        <dbReference type="EMBL" id="CAH1106221.1"/>
    </source>
</evidence>
<dbReference type="AlphaFoldDB" id="A0A9P0GCU1"/>
<dbReference type="OrthoDB" id="7675754at2759"/>
<sequence length="121" mass="14352">MDDLAKLESDVKPKKPKKKRNKFFPKLSRSDSIEPSYTNLWTRPYNVICRQRYRNAGTKQRAQFIKEIEDHEILQTHALDGVRIHREFCNVILSEAAPENIIKICEKDRLRIHYILTNDIT</sequence>
<gene>
    <name evidence="2" type="ORF">PSYICH_LOCUS7066</name>
</gene>
<evidence type="ECO:0000256" key="1">
    <source>
        <dbReference type="SAM" id="MobiDB-lite"/>
    </source>
</evidence>
<reference evidence="2" key="1">
    <citation type="submission" date="2022-01" db="EMBL/GenBank/DDBJ databases">
        <authorList>
            <person name="King R."/>
        </authorList>
    </citation>
    <scope>NUCLEOTIDE SEQUENCE</scope>
</reference>
<organism evidence="2 3">
    <name type="scientific">Psylliodes chrysocephalus</name>
    <dbReference type="NCBI Taxonomy" id="3402493"/>
    <lineage>
        <taxon>Eukaryota</taxon>
        <taxon>Metazoa</taxon>
        <taxon>Ecdysozoa</taxon>
        <taxon>Arthropoda</taxon>
        <taxon>Hexapoda</taxon>
        <taxon>Insecta</taxon>
        <taxon>Pterygota</taxon>
        <taxon>Neoptera</taxon>
        <taxon>Endopterygota</taxon>
        <taxon>Coleoptera</taxon>
        <taxon>Polyphaga</taxon>
        <taxon>Cucujiformia</taxon>
        <taxon>Chrysomeloidea</taxon>
        <taxon>Chrysomelidae</taxon>
        <taxon>Galerucinae</taxon>
        <taxon>Alticini</taxon>
        <taxon>Psylliodes</taxon>
    </lineage>
</organism>
<feature type="compositionally biased region" description="Basic residues" evidence="1">
    <location>
        <begin position="14"/>
        <end position="23"/>
    </location>
</feature>
<feature type="region of interest" description="Disordered" evidence="1">
    <location>
        <begin position="1"/>
        <end position="24"/>
    </location>
</feature>
<feature type="compositionally biased region" description="Basic and acidic residues" evidence="1">
    <location>
        <begin position="1"/>
        <end position="13"/>
    </location>
</feature>
<accession>A0A9P0GCU1</accession>
<dbReference type="EMBL" id="OV651814">
    <property type="protein sequence ID" value="CAH1106221.1"/>
    <property type="molecule type" value="Genomic_DNA"/>
</dbReference>
<evidence type="ECO:0000313" key="3">
    <source>
        <dbReference type="Proteomes" id="UP001153636"/>
    </source>
</evidence>
<dbReference type="InterPro" id="IPR032004">
    <property type="entry name" value="DUF4790"/>
</dbReference>
<proteinExistence type="predicted"/>
<protein>
    <submittedName>
        <fullName evidence="2">Uncharacterized protein</fullName>
    </submittedName>
</protein>